<evidence type="ECO:0000313" key="1">
    <source>
        <dbReference type="EMBL" id="NMP33563.1"/>
    </source>
</evidence>
<dbReference type="Proteomes" id="UP000568664">
    <property type="component" value="Unassembled WGS sequence"/>
</dbReference>
<keyword evidence="2" id="KW-1185">Reference proteome</keyword>
<reference evidence="1 2" key="1">
    <citation type="submission" date="2020-04" db="EMBL/GenBank/DDBJ databases">
        <title>Thalassotalea sp. M1531, isolated from the surface of marine red alga.</title>
        <authorList>
            <person name="Pang L."/>
            <person name="Lu D.-C."/>
        </authorList>
    </citation>
    <scope>NUCLEOTIDE SEQUENCE [LARGE SCALE GENOMIC DNA]</scope>
    <source>
        <strain evidence="1 2">M1531</strain>
    </source>
</reference>
<dbReference type="EMBL" id="JABBXH010000010">
    <property type="protein sequence ID" value="NMP33563.1"/>
    <property type="molecule type" value="Genomic_DNA"/>
</dbReference>
<organism evidence="1 2">
    <name type="scientific">Thalassotalea algicola</name>
    <dbReference type="NCBI Taxonomy" id="2716224"/>
    <lineage>
        <taxon>Bacteria</taxon>
        <taxon>Pseudomonadati</taxon>
        <taxon>Pseudomonadota</taxon>
        <taxon>Gammaproteobacteria</taxon>
        <taxon>Alteromonadales</taxon>
        <taxon>Colwelliaceae</taxon>
        <taxon>Thalassotalea</taxon>
    </lineage>
</organism>
<evidence type="ECO:0000313" key="2">
    <source>
        <dbReference type="Proteomes" id="UP000568664"/>
    </source>
</evidence>
<dbReference type="AlphaFoldDB" id="A0A7Y0LFV4"/>
<protein>
    <submittedName>
        <fullName evidence="1">Uncharacterized protein</fullName>
    </submittedName>
</protein>
<name>A0A7Y0LFV4_9GAMM</name>
<accession>A0A7Y0LFV4</accession>
<proteinExistence type="predicted"/>
<sequence length="100" mass="11260">MRIGWSGILIMGLVFWTAETHASSELKVHGVEISNQKINVRVTSNGCTNNDSLNLQFSAGKLTITRVKPDKCRRLPHKIWLAFDLPPLRTDFVLTNKISL</sequence>
<comment type="caution">
    <text evidence="1">The sequence shown here is derived from an EMBL/GenBank/DDBJ whole genome shotgun (WGS) entry which is preliminary data.</text>
</comment>
<gene>
    <name evidence="1" type="ORF">HII17_18605</name>
</gene>
<dbReference type="RefSeq" id="WP_169076882.1">
    <property type="nucleotide sequence ID" value="NZ_JABBXH010000010.1"/>
</dbReference>